<gene>
    <name evidence="2" type="ORF">EKO04_009596</name>
</gene>
<name>A0A8H7IX05_9PLEO</name>
<dbReference type="AlphaFoldDB" id="A0A8H7IX05"/>
<dbReference type="Proteomes" id="UP000651452">
    <property type="component" value="Unassembled WGS sequence"/>
</dbReference>
<evidence type="ECO:0000313" key="3">
    <source>
        <dbReference type="Proteomes" id="UP000651452"/>
    </source>
</evidence>
<keyword evidence="3" id="KW-1185">Reference proteome</keyword>
<reference evidence="2" key="1">
    <citation type="submission" date="2018-12" db="EMBL/GenBank/DDBJ databases">
        <authorList>
            <person name="Syme R.A."/>
            <person name="Farfan-Caceres L."/>
            <person name="Lichtenzveig J."/>
        </authorList>
    </citation>
    <scope>NUCLEOTIDE SEQUENCE</scope>
    <source>
        <strain evidence="2">Al4</strain>
    </source>
</reference>
<evidence type="ECO:0000313" key="2">
    <source>
        <dbReference type="EMBL" id="KAF9692330.1"/>
    </source>
</evidence>
<dbReference type="OrthoDB" id="3799856at2759"/>
<reference evidence="2" key="2">
    <citation type="submission" date="2020-09" db="EMBL/GenBank/DDBJ databases">
        <title>Reference genome assembly for Australian Ascochyta lentis isolate Al4.</title>
        <authorList>
            <person name="Lee R.C."/>
            <person name="Farfan-Caceres L.M."/>
            <person name="Debler J.W."/>
            <person name="Williams A.H."/>
            <person name="Henares B.M."/>
        </authorList>
    </citation>
    <scope>NUCLEOTIDE SEQUENCE</scope>
    <source>
        <strain evidence="2">Al4</strain>
    </source>
</reference>
<sequence length="93" mass="10333">MSGISKKRRTSPCPTRSSAIKQARQASTSTAMHSQRHAFDPQLNRAKSVYCGHSDPYFPHNNGSISSYLPTSDDYFFCIQVISTVIDVSTDVF</sequence>
<protein>
    <submittedName>
        <fullName evidence="2">Uncharacterized protein</fullName>
    </submittedName>
</protein>
<comment type="caution">
    <text evidence="2">The sequence shown here is derived from an EMBL/GenBank/DDBJ whole genome shotgun (WGS) entry which is preliminary data.</text>
</comment>
<evidence type="ECO:0000256" key="1">
    <source>
        <dbReference type="SAM" id="MobiDB-lite"/>
    </source>
</evidence>
<feature type="compositionally biased region" description="Polar residues" evidence="1">
    <location>
        <begin position="12"/>
        <end position="33"/>
    </location>
</feature>
<proteinExistence type="predicted"/>
<organism evidence="2 3">
    <name type="scientific">Ascochyta lentis</name>
    <dbReference type="NCBI Taxonomy" id="205686"/>
    <lineage>
        <taxon>Eukaryota</taxon>
        <taxon>Fungi</taxon>
        <taxon>Dikarya</taxon>
        <taxon>Ascomycota</taxon>
        <taxon>Pezizomycotina</taxon>
        <taxon>Dothideomycetes</taxon>
        <taxon>Pleosporomycetidae</taxon>
        <taxon>Pleosporales</taxon>
        <taxon>Pleosporineae</taxon>
        <taxon>Didymellaceae</taxon>
        <taxon>Ascochyta</taxon>
    </lineage>
</organism>
<feature type="compositionally biased region" description="Basic residues" evidence="1">
    <location>
        <begin position="1"/>
        <end position="10"/>
    </location>
</feature>
<accession>A0A8H7IX05</accession>
<feature type="region of interest" description="Disordered" evidence="1">
    <location>
        <begin position="1"/>
        <end position="36"/>
    </location>
</feature>
<dbReference type="EMBL" id="RZGK01000018">
    <property type="protein sequence ID" value="KAF9692330.1"/>
    <property type="molecule type" value="Genomic_DNA"/>
</dbReference>